<feature type="signal peptide" evidence="4">
    <location>
        <begin position="1"/>
        <end position="20"/>
    </location>
</feature>
<dbReference type="Proteomes" id="UP001597641">
    <property type="component" value="Unassembled WGS sequence"/>
</dbReference>
<evidence type="ECO:0000256" key="3">
    <source>
        <dbReference type="PROSITE-ProRule" id="PRU00023"/>
    </source>
</evidence>
<feature type="repeat" description="ANK" evidence="3">
    <location>
        <begin position="92"/>
        <end position="124"/>
    </location>
</feature>
<name>A0ABW6C2R1_9BACT</name>
<evidence type="ECO:0000256" key="1">
    <source>
        <dbReference type="ARBA" id="ARBA00022737"/>
    </source>
</evidence>
<dbReference type="EMBL" id="JBHUOX010000078">
    <property type="protein sequence ID" value="MFD3004040.1"/>
    <property type="molecule type" value="Genomic_DNA"/>
</dbReference>
<dbReference type="Gene3D" id="1.25.40.20">
    <property type="entry name" value="Ankyrin repeat-containing domain"/>
    <property type="match status" value="1"/>
</dbReference>
<dbReference type="PANTHER" id="PTHR24171">
    <property type="entry name" value="ANKYRIN REPEAT DOMAIN-CONTAINING PROTEIN 39-RELATED"/>
    <property type="match status" value="1"/>
</dbReference>
<dbReference type="PROSITE" id="PS50297">
    <property type="entry name" value="ANK_REP_REGION"/>
    <property type="match status" value="1"/>
</dbReference>
<keyword evidence="4" id="KW-0732">Signal</keyword>
<dbReference type="RefSeq" id="WP_377492592.1">
    <property type="nucleotide sequence ID" value="NZ_JBHUOX010000078.1"/>
</dbReference>
<dbReference type="InterPro" id="IPR002110">
    <property type="entry name" value="Ankyrin_rpt"/>
</dbReference>
<keyword evidence="2 3" id="KW-0040">ANK repeat</keyword>
<accession>A0ABW6C2R1</accession>
<proteinExistence type="predicted"/>
<feature type="chain" id="PRO_5045616169" evidence="4">
    <location>
        <begin position="21"/>
        <end position="151"/>
    </location>
</feature>
<dbReference type="SMART" id="SM00248">
    <property type="entry name" value="ANK"/>
    <property type="match status" value="3"/>
</dbReference>
<evidence type="ECO:0000313" key="5">
    <source>
        <dbReference type="EMBL" id="MFD3004040.1"/>
    </source>
</evidence>
<dbReference type="SUPFAM" id="SSF48403">
    <property type="entry name" value="Ankyrin repeat"/>
    <property type="match status" value="1"/>
</dbReference>
<organism evidence="5 6">
    <name type="scientific">Pontibacter toksunensis</name>
    <dbReference type="NCBI Taxonomy" id="1332631"/>
    <lineage>
        <taxon>Bacteria</taxon>
        <taxon>Pseudomonadati</taxon>
        <taxon>Bacteroidota</taxon>
        <taxon>Cytophagia</taxon>
        <taxon>Cytophagales</taxon>
        <taxon>Hymenobacteraceae</taxon>
        <taxon>Pontibacter</taxon>
    </lineage>
</organism>
<protein>
    <submittedName>
        <fullName evidence="5">Ankyrin repeat domain-containing protein</fullName>
    </submittedName>
</protein>
<evidence type="ECO:0000256" key="2">
    <source>
        <dbReference type="ARBA" id="ARBA00023043"/>
    </source>
</evidence>
<dbReference type="PROSITE" id="PS50088">
    <property type="entry name" value="ANK_REPEAT"/>
    <property type="match status" value="2"/>
</dbReference>
<dbReference type="InterPro" id="IPR036770">
    <property type="entry name" value="Ankyrin_rpt-contain_sf"/>
</dbReference>
<keyword evidence="6" id="KW-1185">Reference proteome</keyword>
<evidence type="ECO:0000256" key="4">
    <source>
        <dbReference type="SAM" id="SignalP"/>
    </source>
</evidence>
<reference evidence="6" key="1">
    <citation type="journal article" date="2019" name="Int. J. Syst. Evol. Microbiol.">
        <title>The Global Catalogue of Microorganisms (GCM) 10K type strain sequencing project: providing services to taxonomists for standard genome sequencing and annotation.</title>
        <authorList>
            <consortium name="The Broad Institute Genomics Platform"/>
            <consortium name="The Broad Institute Genome Sequencing Center for Infectious Disease"/>
            <person name="Wu L."/>
            <person name="Ma J."/>
        </authorList>
    </citation>
    <scope>NUCLEOTIDE SEQUENCE [LARGE SCALE GENOMIC DNA]</scope>
    <source>
        <strain evidence="6">KCTC 23984</strain>
    </source>
</reference>
<feature type="repeat" description="ANK" evidence="3">
    <location>
        <begin position="59"/>
        <end position="91"/>
    </location>
</feature>
<evidence type="ECO:0000313" key="6">
    <source>
        <dbReference type="Proteomes" id="UP001597641"/>
    </source>
</evidence>
<comment type="caution">
    <text evidence="5">The sequence shown here is derived from an EMBL/GenBank/DDBJ whole genome shotgun (WGS) entry which is preliminary data.</text>
</comment>
<gene>
    <name evidence="5" type="ORF">ACFS7Z_27055</name>
</gene>
<dbReference type="Pfam" id="PF12796">
    <property type="entry name" value="Ank_2"/>
    <property type="match status" value="1"/>
</dbReference>
<keyword evidence="1" id="KW-0677">Repeat</keyword>
<dbReference type="PANTHER" id="PTHR24171:SF8">
    <property type="entry name" value="BRCA1-ASSOCIATED RING DOMAIN PROTEIN 1"/>
    <property type="match status" value="1"/>
</dbReference>
<sequence length="151" mass="16598">MKKLILLLVLTLCTSILTMAQRKDEQLYAAVQKNDKAKVEVLLKKKANPNYIKQAGPWMQVSPLITAVNNSNVEIVKLLIASRAQIDWRDGFNTTTLMYAASKGNREIVELLLASGADVNATDGEGNTVLTAAKENKNSEVVTLIKSKLKK</sequence>